<proteinExistence type="inferred from homology"/>
<keyword evidence="4 10" id="KW-0812">Transmembrane</keyword>
<feature type="transmembrane region" description="Helical" evidence="10">
    <location>
        <begin position="57"/>
        <end position="77"/>
    </location>
</feature>
<comment type="similarity">
    <text evidence="2">Belongs to the SPCS2 family.</text>
</comment>
<evidence type="ECO:0000313" key="12">
    <source>
        <dbReference type="Proteomes" id="UP000750711"/>
    </source>
</evidence>
<dbReference type="PANTHER" id="PTHR13085">
    <property type="entry name" value="MICROSOMAL SIGNAL PEPTIDASE 25 KDA SUBUNIT"/>
    <property type="match status" value="1"/>
</dbReference>
<keyword evidence="7 10" id="KW-0472">Membrane</keyword>
<organism evidence="11 12">
    <name type="scientific">Trichoglossum hirsutum</name>
    <dbReference type="NCBI Taxonomy" id="265104"/>
    <lineage>
        <taxon>Eukaryota</taxon>
        <taxon>Fungi</taxon>
        <taxon>Dikarya</taxon>
        <taxon>Ascomycota</taxon>
        <taxon>Pezizomycotina</taxon>
        <taxon>Geoglossomycetes</taxon>
        <taxon>Geoglossales</taxon>
        <taxon>Geoglossaceae</taxon>
        <taxon>Trichoglossum</taxon>
    </lineage>
</organism>
<dbReference type="InterPro" id="IPR009582">
    <property type="entry name" value="Spc2/SPCS2"/>
</dbReference>
<evidence type="ECO:0000256" key="6">
    <source>
        <dbReference type="ARBA" id="ARBA00022989"/>
    </source>
</evidence>
<evidence type="ECO:0000256" key="4">
    <source>
        <dbReference type="ARBA" id="ARBA00022692"/>
    </source>
</evidence>
<dbReference type="PANTHER" id="PTHR13085:SF0">
    <property type="entry name" value="SIGNAL PEPTIDASE COMPLEX SUBUNIT 2"/>
    <property type="match status" value="1"/>
</dbReference>
<dbReference type="Proteomes" id="UP000750711">
    <property type="component" value="Unassembled WGS sequence"/>
</dbReference>
<dbReference type="GO" id="GO:0006465">
    <property type="term" value="P:signal peptide processing"/>
    <property type="evidence" value="ECO:0007669"/>
    <property type="project" value="InterPro"/>
</dbReference>
<evidence type="ECO:0000256" key="9">
    <source>
        <dbReference type="SAM" id="MobiDB-lite"/>
    </source>
</evidence>
<evidence type="ECO:0000313" key="11">
    <source>
        <dbReference type="EMBL" id="KAH0562373.1"/>
    </source>
</evidence>
<gene>
    <name evidence="11" type="ORF">GP486_002939</name>
</gene>
<feature type="compositionally biased region" description="Low complexity" evidence="9">
    <location>
        <begin position="203"/>
        <end position="217"/>
    </location>
</feature>
<evidence type="ECO:0000256" key="2">
    <source>
        <dbReference type="ARBA" id="ARBA00007324"/>
    </source>
</evidence>
<evidence type="ECO:0000256" key="1">
    <source>
        <dbReference type="ARBA" id="ARBA00004477"/>
    </source>
</evidence>
<dbReference type="EMBL" id="JAGHQM010000362">
    <property type="protein sequence ID" value="KAH0562373.1"/>
    <property type="molecule type" value="Genomic_DNA"/>
</dbReference>
<comment type="subcellular location">
    <subcellularLocation>
        <location evidence="1">Endoplasmic reticulum membrane</location>
        <topology evidence="1">Multi-pass membrane protein</topology>
    </subcellularLocation>
</comment>
<protein>
    <recommendedName>
        <fullName evidence="3">Signal peptidase complex subunit 2</fullName>
    </recommendedName>
</protein>
<dbReference type="GO" id="GO:0005787">
    <property type="term" value="C:signal peptidase complex"/>
    <property type="evidence" value="ECO:0007669"/>
    <property type="project" value="InterPro"/>
</dbReference>
<name>A0A9P8LE35_9PEZI</name>
<evidence type="ECO:0000256" key="7">
    <source>
        <dbReference type="ARBA" id="ARBA00023136"/>
    </source>
</evidence>
<dbReference type="AlphaFoldDB" id="A0A9P8LE35"/>
<keyword evidence="5" id="KW-0256">Endoplasmic reticulum</keyword>
<dbReference type="Pfam" id="PF06703">
    <property type="entry name" value="SPC25"/>
    <property type="match status" value="1"/>
</dbReference>
<feature type="transmembrane region" description="Helical" evidence="10">
    <location>
        <begin position="27"/>
        <end position="45"/>
    </location>
</feature>
<dbReference type="GO" id="GO:0045047">
    <property type="term" value="P:protein targeting to ER"/>
    <property type="evidence" value="ECO:0007669"/>
    <property type="project" value="TreeGrafter"/>
</dbReference>
<keyword evidence="12" id="KW-1185">Reference proteome</keyword>
<feature type="non-terminal residue" evidence="11">
    <location>
        <position position="225"/>
    </location>
</feature>
<evidence type="ECO:0000256" key="3">
    <source>
        <dbReference type="ARBA" id="ARBA00017057"/>
    </source>
</evidence>
<comment type="function">
    <text evidence="8">Component of the signal peptidase complex (SPC) which catalyzes the cleavage of N-terminal signal sequences from nascent proteins as they are translocated into the lumen of the endoplasmic reticulum. Enhances the enzymatic activity of SPC and facilitates the interactions between different components of the translocation site.</text>
</comment>
<evidence type="ECO:0000256" key="8">
    <source>
        <dbReference type="ARBA" id="ARBA00045608"/>
    </source>
</evidence>
<evidence type="ECO:0000256" key="5">
    <source>
        <dbReference type="ARBA" id="ARBA00022824"/>
    </source>
</evidence>
<reference evidence="11" key="1">
    <citation type="submission" date="2021-03" db="EMBL/GenBank/DDBJ databases">
        <title>Comparative genomics and phylogenomic investigation of the class Geoglossomycetes provide insights into ecological specialization and systematics.</title>
        <authorList>
            <person name="Melie T."/>
            <person name="Pirro S."/>
            <person name="Miller A.N."/>
            <person name="Quandt A."/>
        </authorList>
    </citation>
    <scope>NUCLEOTIDE SEQUENCE</scope>
    <source>
        <strain evidence="11">CAQ_001_2017</strain>
    </source>
</reference>
<comment type="caution">
    <text evidence="11">The sequence shown here is derived from an EMBL/GenBank/DDBJ whole genome shotgun (WGS) entry which is preliminary data.</text>
</comment>
<keyword evidence="6 10" id="KW-1133">Transmembrane helix</keyword>
<feature type="region of interest" description="Disordered" evidence="9">
    <location>
        <begin position="186"/>
        <end position="225"/>
    </location>
</feature>
<evidence type="ECO:0000256" key="10">
    <source>
        <dbReference type="SAM" id="Phobius"/>
    </source>
</evidence>
<sequence length="225" mass="24707">LKNTTDDALPNYLNSLKFKQSHRLTDVRLALSFAAFAIAAVTFVLDYKFGFESQKKFTTVAVGIYFAINTALSYWIWGVERGKVYEGTAPNGAKVRLPFTLKCLAGLMLSLASYTEKHSPIYRLRVHTQKPRSPDVYTFHIEAPFSTWFSADSHGMGELVSKPFQQWLLKEIPLVAEIAGIDAAKGPRAKVGGTGDSRAEDLGSGVSATGSATSQGTRNKPKRKQ</sequence>
<accession>A0A9P8LE35</accession>